<comment type="caution">
    <text evidence="3">The sequence shown here is derived from an EMBL/GenBank/DDBJ whole genome shotgun (WGS) entry which is preliminary data.</text>
</comment>
<name>A0A8H3FS25_9LECA</name>
<protein>
    <submittedName>
        <fullName evidence="3">Uncharacterized protein</fullName>
    </submittedName>
</protein>
<dbReference type="OrthoDB" id="5429226at2759"/>
<keyword evidence="2" id="KW-0812">Transmembrane</keyword>
<feature type="compositionally biased region" description="Basic and acidic residues" evidence="1">
    <location>
        <begin position="126"/>
        <end position="139"/>
    </location>
</feature>
<reference evidence="3" key="1">
    <citation type="submission" date="2021-03" db="EMBL/GenBank/DDBJ databases">
        <authorList>
            <person name="Tagirdzhanova G."/>
        </authorList>
    </citation>
    <scope>NUCLEOTIDE SEQUENCE</scope>
</reference>
<evidence type="ECO:0000256" key="1">
    <source>
        <dbReference type="SAM" id="MobiDB-lite"/>
    </source>
</evidence>
<feature type="transmembrane region" description="Helical" evidence="2">
    <location>
        <begin position="51"/>
        <end position="73"/>
    </location>
</feature>
<accession>A0A8H3FS25</accession>
<evidence type="ECO:0000313" key="4">
    <source>
        <dbReference type="Proteomes" id="UP000664203"/>
    </source>
</evidence>
<feature type="compositionally biased region" description="Basic and acidic residues" evidence="1">
    <location>
        <begin position="148"/>
        <end position="160"/>
    </location>
</feature>
<feature type="non-terminal residue" evidence="3">
    <location>
        <position position="1"/>
    </location>
</feature>
<keyword evidence="2" id="KW-1133">Transmembrane helix</keyword>
<dbReference type="EMBL" id="CAJPDR010000274">
    <property type="protein sequence ID" value="CAF9929808.1"/>
    <property type="molecule type" value="Genomic_DNA"/>
</dbReference>
<evidence type="ECO:0000313" key="3">
    <source>
        <dbReference type="EMBL" id="CAF9929808.1"/>
    </source>
</evidence>
<keyword evidence="4" id="KW-1185">Reference proteome</keyword>
<organism evidence="3 4">
    <name type="scientific">Alectoria fallacina</name>
    <dbReference type="NCBI Taxonomy" id="1903189"/>
    <lineage>
        <taxon>Eukaryota</taxon>
        <taxon>Fungi</taxon>
        <taxon>Dikarya</taxon>
        <taxon>Ascomycota</taxon>
        <taxon>Pezizomycotina</taxon>
        <taxon>Lecanoromycetes</taxon>
        <taxon>OSLEUM clade</taxon>
        <taxon>Lecanoromycetidae</taxon>
        <taxon>Lecanorales</taxon>
        <taxon>Lecanorineae</taxon>
        <taxon>Parmeliaceae</taxon>
        <taxon>Alectoria</taxon>
    </lineage>
</organism>
<keyword evidence="2" id="KW-0472">Membrane</keyword>
<dbReference type="Proteomes" id="UP000664203">
    <property type="component" value="Unassembled WGS sequence"/>
</dbReference>
<gene>
    <name evidence="3" type="ORF">ALECFALPRED_004453</name>
</gene>
<feature type="region of interest" description="Disordered" evidence="1">
    <location>
        <begin position="126"/>
        <end position="168"/>
    </location>
</feature>
<proteinExistence type="predicted"/>
<evidence type="ECO:0000256" key="2">
    <source>
        <dbReference type="SAM" id="Phobius"/>
    </source>
</evidence>
<dbReference type="AlphaFoldDB" id="A0A8H3FS25"/>
<sequence>YEGCAATALPSLSLPSIPVLAAASATTLPSATSVAPSGDPVPVGRIRSERVIVISVIAPSVVILLLLACFFMIRSHRKKRRNVGSNDGPERISNVQLYVDQKPELEDQERRKHELDTQEIRYEMEGGNRMFEISEERVTNKRQSTSDVKAELRGEEHSQELDVPSKAF</sequence>